<dbReference type="PANTHER" id="PTHR43808">
    <property type="entry name" value="ACETYLORNITHINE DEACETYLASE"/>
    <property type="match status" value="1"/>
</dbReference>
<name>A0A5J6MM29_9PROT</name>
<keyword evidence="6" id="KW-0862">Zinc</keyword>
<sequence length="424" mass="46364">MTDADAARRILKAVEDGFDDQIDFTADLTRQPSLRGQEAAAQDMMARALRDRGLGVDRWLIDVESIRNLPGFSPVMVSYENAWNVVGAWRPQGARGRSLILNGHIDVVPTGPAELWASPPFEPRIADGWLYGRGGGDMKAGLVAGMYAFDAVRRAGYAPQGDVYVQSVVEEECTGNGALACLQRGYKADAAIIPEPSQCKLGAAQVGVMWFQVHVQGRPVHVARAGSGANAIEACFPIIRALHELEEDWNKRGHPAFAEHKHPINFVVSKIKGGDWTSSVPAWCVFDMRVGLFPGMDLAQCRREIEETVARAARGDSFLANSPPKIVYHGFQAEGYVLEGGAEPQALLERCHESVFGQKLDRMAFTGTTDARFFGLYADTPAMVYGPESEDIHGFDERVNIDSIRRVTQTIALFIADWCGVKAG</sequence>
<organism evidence="9 10">
    <name type="scientific">Hypericibacter terrae</name>
    <dbReference type="NCBI Taxonomy" id="2602015"/>
    <lineage>
        <taxon>Bacteria</taxon>
        <taxon>Pseudomonadati</taxon>
        <taxon>Pseudomonadota</taxon>
        <taxon>Alphaproteobacteria</taxon>
        <taxon>Rhodospirillales</taxon>
        <taxon>Dongiaceae</taxon>
        <taxon>Hypericibacter</taxon>
    </lineage>
</organism>
<evidence type="ECO:0000256" key="1">
    <source>
        <dbReference type="ARBA" id="ARBA00001941"/>
    </source>
</evidence>
<evidence type="ECO:0000256" key="6">
    <source>
        <dbReference type="ARBA" id="ARBA00022833"/>
    </source>
</evidence>
<dbReference type="Pfam" id="PF07687">
    <property type="entry name" value="M20_dimer"/>
    <property type="match status" value="1"/>
</dbReference>
<dbReference type="Proteomes" id="UP000326202">
    <property type="component" value="Chromosome"/>
</dbReference>
<dbReference type="CDD" id="cd03895">
    <property type="entry name" value="M20_ArgE_DapE-like"/>
    <property type="match status" value="1"/>
</dbReference>
<proteinExistence type="inferred from homology"/>
<dbReference type="InterPro" id="IPR002933">
    <property type="entry name" value="Peptidase_M20"/>
</dbReference>
<dbReference type="InterPro" id="IPR011650">
    <property type="entry name" value="Peptidase_M20_dimer"/>
</dbReference>
<accession>A0A5J6MM29</accession>
<evidence type="ECO:0000256" key="5">
    <source>
        <dbReference type="ARBA" id="ARBA00022801"/>
    </source>
</evidence>
<dbReference type="KEGG" id="htq:FRZ44_37260"/>
<dbReference type="NCBIfam" id="TIGR01910">
    <property type="entry name" value="DapE-ArgE"/>
    <property type="match status" value="1"/>
</dbReference>
<dbReference type="RefSeq" id="WP_151178580.1">
    <property type="nucleotide sequence ID" value="NZ_CP042906.1"/>
</dbReference>
<dbReference type="InterPro" id="IPR050072">
    <property type="entry name" value="Peptidase_M20A"/>
</dbReference>
<keyword evidence="4" id="KW-0479">Metal-binding</keyword>
<dbReference type="PANTHER" id="PTHR43808:SF25">
    <property type="entry name" value="PEPTIDASE M20 DIMERISATION DOMAIN-CONTAINING PROTEIN"/>
    <property type="match status" value="1"/>
</dbReference>
<evidence type="ECO:0000256" key="2">
    <source>
        <dbReference type="ARBA" id="ARBA00001947"/>
    </source>
</evidence>
<keyword evidence="10" id="KW-1185">Reference proteome</keyword>
<dbReference type="Gene3D" id="3.30.70.360">
    <property type="match status" value="1"/>
</dbReference>
<dbReference type="GO" id="GO:0016787">
    <property type="term" value="F:hydrolase activity"/>
    <property type="evidence" value="ECO:0007669"/>
    <property type="project" value="UniProtKB-KW"/>
</dbReference>
<dbReference type="EMBL" id="CP042906">
    <property type="protein sequence ID" value="QEX18419.1"/>
    <property type="molecule type" value="Genomic_DNA"/>
</dbReference>
<dbReference type="Gene3D" id="3.40.630.10">
    <property type="entry name" value="Zn peptidases"/>
    <property type="match status" value="1"/>
</dbReference>
<keyword evidence="7" id="KW-0170">Cobalt</keyword>
<dbReference type="AlphaFoldDB" id="A0A5J6MM29"/>
<dbReference type="InterPro" id="IPR036264">
    <property type="entry name" value="Bact_exopeptidase_dim_dom"/>
</dbReference>
<evidence type="ECO:0000256" key="4">
    <source>
        <dbReference type="ARBA" id="ARBA00022723"/>
    </source>
</evidence>
<dbReference type="InterPro" id="IPR010182">
    <property type="entry name" value="ArgE/DapE"/>
</dbReference>
<evidence type="ECO:0000313" key="10">
    <source>
        <dbReference type="Proteomes" id="UP000326202"/>
    </source>
</evidence>
<comment type="cofactor">
    <cofactor evidence="2">
        <name>Zn(2+)</name>
        <dbReference type="ChEBI" id="CHEBI:29105"/>
    </cofactor>
</comment>
<reference evidence="9 10" key="1">
    <citation type="submission" date="2019-08" db="EMBL/GenBank/DDBJ databases">
        <title>Hyperibacter terrae gen. nov., sp. nov. and Hyperibacter viscosus sp. nov., two new members in the family Rhodospirillaceae isolated from the rhizosphere of Hypericum perforatum.</title>
        <authorList>
            <person name="Noviana Z."/>
        </authorList>
    </citation>
    <scope>NUCLEOTIDE SEQUENCE [LARGE SCALE GENOMIC DNA]</scope>
    <source>
        <strain evidence="9 10">R5913</strain>
    </source>
</reference>
<dbReference type="SUPFAM" id="SSF55031">
    <property type="entry name" value="Bacterial exopeptidase dimerisation domain"/>
    <property type="match status" value="1"/>
</dbReference>
<keyword evidence="5" id="KW-0378">Hydrolase</keyword>
<feature type="domain" description="Peptidase M20 dimerisation" evidence="8">
    <location>
        <begin position="205"/>
        <end position="314"/>
    </location>
</feature>
<evidence type="ECO:0000313" key="9">
    <source>
        <dbReference type="EMBL" id="QEX18419.1"/>
    </source>
</evidence>
<dbReference type="OrthoDB" id="9809784at2"/>
<dbReference type="NCBIfam" id="NF005306">
    <property type="entry name" value="PRK06837.1"/>
    <property type="match status" value="1"/>
</dbReference>
<dbReference type="SUPFAM" id="SSF53187">
    <property type="entry name" value="Zn-dependent exopeptidases"/>
    <property type="match status" value="1"/>
</dbReference>
<evidence type="ECO:0000256" key="7">
    <source>
        <dbReference type="ARBA" id="ARBA00023285"/>
    </source>
</evidence>
<evidence type="ECO:0000259" key="8">
    <source>
        <dbReference type="Pfam" id="PF07687"/>
    </source>
</evidence>
<dbReference type="Pfam" id="PF01546">
    <property type="entry name" value="Peptidase_M20"/>
    <property type="match status" value="1"/>
</dbReference>
<comment type="similarity">
    <text evidence="3">Belongs to the peptidase M20A family.</text>
</comment>
<dbReference type="InterPro" id="IPR033687">
    <property type="entry name" value="YodQ-like"/>
</dbReference>
<evidence type="ECO:0000256" key="3">
    <source>
        <dbReference type="ARBA" id="ARBA00006247"/>
    </source>
</evidence>
<comment type="cofactor">
    <cofactor evidence="1">
        <name>Co(2+)</name>
        <dbReference type="ChEBI" id="CHEBI:48828"/>
    </cofactor>
</comment>
<dbReference type="GO" id="GO:0046872">
    <property type="term" value="F:metal ion binding"/>
    <property type="evidence" value="ECO:0007669"/>
    <property type="project" value="UniProtKB-KW"/>
</dbReference>
<gene>
    <name evidence="9" type="ORF">FRZ44_37260</name>
</gene>
<protein>
    <submittedName>
        <fullName evidence="9">Acetylornithine deacetylase</fullName>
    </submittedName>
</protein>